<comment type="caution">
    <text evidence="1">The sequence shown here is derived from an EMBL/GenBank/DDBJ whole genome shotgun (WGS) entry which is preliminary data.</text>
</comment>
<name>A0A853B9F5_9PSEU</name>
<dbReference type="EMBL" id="JACCFK010000002">
    <property type="protein sequence ID" value="NYI91953.1"/>
    <property type="molecule type" value="Genomic_DNA"/>
</dbReference>
<keyword evidence="2" id="KW-1185">Reference proteome</keyword>
<sequence>MRRSATVGTGAVLACALVLGGCSSGSGESTDTLQVVADPVAATAPVSPRPSAAPAGTVVGTQGEVTAVAADPATGTLAVAVPDAVLLYPADDLAAAPVRVPLAGRAAQLRVSGGVLLATVPTAGQVARITLPGGEVSTLTVDGQPAGAVVEGERTLVAVRDRKAVDVFTGGQFTKTIQGQLYSADDVLEAGGSAVVLDELRTALFSVDVDGGTMAEGLRAGDGATNAVADSFGRVLVVDTRAGALLAFSTGPLLLRQRYPVPGGAYGLAYDPRRALAWVTLTERNEVVGFDVRGGEPVEKYRFPTVRQPNSVTVEERSGRVFVGSAAGEGVQVIQP</sequence>
<reference evidence="1 2" key="1">
    <citation type="submission" date="2020-07" db="EMBL/GenBank/DDBJ databases">
        <title>Sequencing the genomes of 1000 actinobacteria strains.</title>
        <authorList>
            <person name="Klenk H.-P."/>
        </authorList>
    </citation>
    <scope>NUCLEOTIDE SEQUENCE [LARGE SCALE GENOMIC DNA]</scope>
    <source>
        <strain evidence="1 2">DSM 104006</strain>
    </source>
</reference>
<dbReference type="Proteomes" id="UP000549616">
    <property type="component" value="Unassembled WGS sequence"/>
</dbReference>
<evidence type="ECO:0000313" key="2">
    <source>
        <dbReference type="Proteomes" id="UP000549616"/>
    </source>
</evidence>
<dbReference type="Gene3D" id="2.130.10.10">
    <property type="entry name" value="YVTN repeat-like/Quinoprotein amine dehydrogenase"/>
    <property type="match status" value="1"/>
</dbReference>
<dbReference type="SUPFAM" id="SSF101898">
    <property type="entry name" value="NHL repeat"/>
    <property type="match status" value="1"/>
</dbReference>
<dbReference type="RefSeq" id="WP_179776260.1">
    <property type="nucleotide sequence ID" value="NZ_JACCFK010000002.1"/>
</dbReference>
<proteinExistence type="predicted"/>
<organism evidence="1 2">
    <name type="scientific">Amycolatopsis endophytica</name>
    <dbReference type="NCBI Taxonomy" id="860233"/>
    <lineage>
        <taxon>Bacteria</taxon>
        <taxon>Bacillati</taxon>
        <taxon>Actinomycetota</taxon>
        <taxon>Actinomycetes</taxon>
        <taxon>Pseudonocardiales</taxon>
        <taxon>Pseudonocardiaceae</taxon>
        <taxon>Amycolatopsis</taxon>
    </lineage>
</organism>
<dbReference type="AlphaFoldDB" id="A0A853B9F5"/>
<dbReference type="InterPro" id="IPR015943">
    <property type="entry name" value="WD40/YVTN_repeat-like_dom_sf"/>
</dbReference>
<evidence type="ECO:0008006" key="3">
    <source>
        <dbReference type="Google" id="ProtNLM"/>
    </source>
</evidence>
<protein>
    <recommendedName>
        <fullName evidence="3">Lipoprotein</fullName>
    </recommendedName>
</protein>
<accession>A0A853B9F5</accession>
<gene>
    <name evidence="1" type="ORF">HNR02_005328</name>
</gene>
<dbReference type="PROSITE" id="PS51257">
    <property type="entry name" value="PROKAR_LIPOPROTEIN"/>
    <property type="match status" value="1"/>
</dbReference>
<evidence type="ECO:0000313" key="1">
    <source>
        <dbReference type="EMBL" id="NYI91953.1"/>
    </source>
</evidence>